<dbReference type="InterPro" id="IPR036974">
    <property type="entry name" value="PUA_sf"/>
</dbReference>
<dbReference type="PROSITE" id="PS50890">
    <property type="entry name" value="PUA"/>
    <property type="match status" value="1"/>
</dbReference>
<evidence type="ECO:0000256" key="3">
    <source>
        <dbReference type="ARBA" id="ARBA00022603"/>
    </source>
</evidence>
<dbReference type="GO" id="GO:0003723">
    <property type="term" value="F:RNA binding"/>
    <property type="evidence" value="ECO:0007669"/>
    <property type="project" value="InterPro"/>
</dbReference>
<protein>
    <submittedName>
        <fullName evidence="9">Class I SAM-dependent rRNA methyltransferase</fullName>
    </submittedName>
</protein>
<accession>A0A4R9KCX7</accession>
<dbReference type="Gene3D" id="3.30.750.80">
    <property type="entry name" value="RNA methyltransferase domain (HRMD) like"/>
    <property type="match status" value="1"/>
</dbReference>
<feature type="domain" description="S-adenosylmethionine-dependent methyltransferase" evidence="7">
    <location>
        <begin position="173"/>
        <end position="341"/>
    </location>
</feature>
<dbReference type="InterPro" id="IPR019614">
    <property type="entry name" value="SAM-dep_methyl-trfase"/>
</dbReference>
<keyword evidence="5" id="KW-0949">S-adenosyl-L-methionine</keyword>
<evidence type="ECO:0000259" key="8">
    <source>
        <dbReference type="Pfam" id="PF17785"/>
    </source>
</evidence>
<keyword evidence="2" id="KW-0963">Cytoplasm</keyword>
<evidence type="ECO:0000259" key="7">
    <source>
        <dbReference type="Pfam" id="PF10672"/>
    </source>
</evidence>
<keyword evidence="4 9" id="KW-0808">Transferase</keyword>
<dbReference type="Pfam" id="PF17785">
    <property type="entry name" value="PUA_3"/>
    <property type="match status" value="1"/>
</dbReference>
<feature type="domain" description="RlmI-like PUA" evidence="8">
    <location>
        <begin position="3"/>
        <end position="66"/>
    </location>
</feature>
<comment type="subcellular location">
    <subcellularLocation>
        <location evidence="1">Cytoplasm</location>
    </subcellularLocation>
</comment>
<dbReference type="CDD" id="cd21153">
    <property type="entry name" value="PUA_RlmI"/>
    <property type="match status" value="1"/>
</dbReference>
<dbReference type="GO" id="GO:0005737">
    <property type="term" value="C:cytoplasm"/>
    <property type="evidence" value="ECO:0007669"/>
    <property type="project" value="UniProtKB-SubCell"/>
</dbReference>
<evidence type="ECO:0000256" key="2">
    <source>
        <dbReference type="ARBA" id="ARBA00022490"/>
    </source>
</evidence>
<name>A0A4R9KCX7_9LEPT</name>
<comment type="similarity">
    <text evidence="6">Belongs to the methyltransferase superfamily. RlmI family.</text>
</comment>
<dbReference type="Gene3D" id="3.40.50.150">
    <property type="entry name" value="Vaccinia Virus protein VP39"/>
    <property type="match status" value="1"/>
</dbReference>
<dbReference type="EMBL" id="RQGD01000001">
    <property type="protein sequence ID" value="TGL63976.1"/>
    <property type="molecule type" value="Genomic_DNA"/>
</dbReference>
<dbReference type="GO" id="GO:0032259">
    <property type="term" value="P:methylation"/>
    <property type="evidence" value="ECO:0007669"/>
    <property type="project" value="UniProtKB-KW"/>
</dbReference>
<dbReference type="AlphaFoldDB" id="A0A4R9KCX7"/>
<dbReference type="PANTHER" id="PTHR42873:SF1">
    <property type="entry name" value="S-ADENOSYLMETHIONINE-DEPENDENT METHYLTRANSFERASE DOMAIN-CONTAINING PROTEIN"/>
    <property type="match status" value="1"/>
</dbReference>
<keyword evidence="10" id="KW-1185">Reference proteome</keyword>
<keyword evidence="3 9" id="KW-0489">Methyltransferase</keyword>
<dbReference type="SUPFAM" id="SSF88697">
    <property type="entry name" value="PUA domain-like"/>
    <property type="match status" value="1"/>
</dbReference>
<dbReference type="CDD" id="cd11572">
    <property type="entry name" value="RlmI_M_like"/>
    <property type="match status" value="1"/>
</dbReference>
<evidence type="ECO:0000256" key="6">
    <source>
        <dbReference type="ARBA" id="ARBA00038091"/>
    </source>
</evidence>
<dbReference type="RefSeq" id="WP_135621288.1">
    <property type="nucleotide sequence ID" value="NZ_RQGD01000001.1"/>
</dbReference>
<sequence length="390" mass="43941">MDIILKKAKEKAVLNYHPWIFSGAIQSTPKGVKSGDTVKIKSHSGEFLGYGHFDSESQIRVRLISFQEDKSDLEPSFWTERWTEIYKKKIALFDSALTNGFRFLFSEGDLSPGFTVDIYHKTAVIQCKTPGSQKHKSELIHFLETLNLESIIEKQEKGDTPEESQVIFYKGTLGKCNFLENGLHFAVDVANGQKTGFFLDQRDNRKLLASYAKDKTVLNTFGYSGAFSVYALQSLAQMVHTLDISKSALMLCEENLLQNFDAKTISDKHKSLALDCFDYLKHMDDGFYDLIVLDPPAFTKHISKIQAAARGYKDINLRAISKIKQGGLIFTFSCSQHISADLFRKIVFGAAKDAGRNVRVLHQLSQAPDHAFSIYHPEGEYLKGLVIQVD</sequence>
<dbReference type="InterPro" id="IPR029063">
    <property type="entry name" value="SAM-dependent_MTases_sf"/>
</dbReference>
<evidence type="ECO:0000256" key="1">
    <source>
        <dbReference type="ARBA" id="ARBA00004496"/>
    </source>
</evidence>
<dbReference type="OrthoDB" id="9805492at2"/>
<comment type="caution">
    <text evidence="9">The sequence shown here is derived from an EMBL/GenBank/DDBJ whole genome shotgun (WGS) entry which is preliminary data.</text>
</comment>
<dbReference type="Gene3D" id="2.30.130.10">
    <property type="entry name" value="PUA domain"/>
    <property type="match status" value="1"/>
</dbReference>
<dbReference type="InterPro" id="IPR015947">
    <property type="entry name" value="PUA-like_sf"/>
</dbReference>
<dbReference type="SUPFAM" id="SSF53335">
    <property type="entry name" value="S-adenosyl-L-methionine-dependent methyltransferases"/>
    <property type="match status" value="1"/>
</dbReference>
<evidence type="ECO:0000313" key="9">
    <source>
        <dbReference type="EMBL" id="TGL63976.1"/>
    </source>
</evidence>
<organism evidence="9 10">
    <name type="scientific">Leptospira ognonensis</name>
    <dbReference type="NCBI Taxonomy" id="2484945"/>
    <lineage>
        <taxon>Bacteria</taxon>
        <taxon>Pseudomonadati</taxon>
        <taxon>Spirochaetota</taxon>
        <taxon>Spirochaetia</taxon>
        <taxon>Leptospirales</taxon>
        <taxon>Leptospiraceae</taxon>
        <taxon>Leptospira</taxon>
    </lineage>
</organism>
<reference evidence="9" key="1">
    <citation type="journal article" date="2019" name="PLoS Negl. Trop. Dis.">
        <title>Revisiting the worldwide diversity of Leptospira species in the environment.</title>
        <authorList>
            <person name="Vincent A.T."/>
            <person name="Schiettekatte O."/>
            <person name="Bourhy P."/>
            <person name="Veyrier F.J."/>
            <person name="Picardeau M."/>
        </authorList>
    </citation>
    <scope>NUCLEOTIDE SEQUENCE [LARGE SCALE GENOMIC DNA]</scope>
    <source>
        <strain evidence="9">201702476</strain>
    </source>
</reference>
<evidence type="ECO:0000313" key="10">
    <source>
        <dbReference type="Proteomes" id="UP000297693"/>
    </source>
</evidence>
<dbReference type="PANTHER" id="PTHR42873">
    <property type="entry name" value="RIBOSOMAL RNA LARGE SUBUNIT METHYLTRANSFERASE"/>
    <property type="match status" value="1"/>
</dbReference>
<dbReference type="Pfam" id="PF10672">
    <property type="entry name" value="Methyltrans_SAM"/>
    <property type="match status" value="1"/>
</dbReference>
<dbReference type="InterPro" id="IPR041532">
    <property type="entry name" value="RlmI-like_PUA"/>
</dbReference>
<proteinExistence type="inferred from homology"/>
<gene>
    <name evidence="9" type="ORF">EHQ58_00010</name>
</gene>
<dbReference type="GO" id="GO:0008168">
    <property type="term" value="F:methyltransferase activity"/>
    <property type="evidence" value="ECO:0007669"/>
    <property type="project" value="UniProtKB-KW"/>
</dbReference>
<dbReference type="Proteomes" id="UP000297693">
    <property type="component" value="Unassembled WGS sequence"/>
</dbReference>
<evidence type="ECO:0000256" key="4">
    <source>
        <dbReference type="ARBA" id="ARBA00022679"/>
    </source>
</evidence>
<evidence type="ECO:0000256" key="5">
    <source>
        <dbReference type="ARBA" id="ARBA00022691"/>
    </source>
</evidence>